<comment type="caution">
    <text evidence="5">The sequence shown here is derived from an EMBL/GenBank/DDBJ whole genome shotgun (WGS) entry which is preliminary data.</text>
</comment>
<evidence type="ECO:0000313" key="6">
    <source>
        <dbReference type="Proteomes" id="UP000231569"/>
    </source>
</evidence>
<dbReference type="InterPro" id="IPR050238">
    <property type="entry name" value="DNA_Rep/Repair_Clamp_Loader"/>
</dbReference>
<dbReference type="InterPro" id="IPR027417">
    <property type="entry name" value="P-loop_NTPase"/>
</dbReference>
<name>A0A2M8KVD7_9BACT</name>
<dbReference type="Proteomes" id="UP000231569">
    <property type="component" value="Unassembled WGS sequence"/>
</dbReference>
<dbReference type="SUPFAM" id="SSF52540">
    <property type="entry name" value="P-loop containing nucleoside triphosphate hydrolases"/>
    <property type="match status" value="1"/>
</dbReference>
<dbReference type="GO" id="GO:0006261">
    <property type="term" value="P:DNA-templated DNA replication"/>
    <property type="evidence" value="ECO:0007669"/>
    <property type="project" value="TreeGrafter"/>
</dbReference>
<organism evidence="5 6">
    <name type="scientific">Candidatus Roizmanbacteria bacterium CG10_big_fil_rev_8_21_14_0_10_45_7</name>
    <dbReference type="NCBI Taxonomy" id="1974854"/>
    <lineage>
        <taxon>Bacteria</taxon>
        <taxon>Candidatus Roizmaniibacteriota</taxon>
    </lineage>
</organism>
<dbReference type="CDD" id="cd00009">
    <property type="entry name" value="AAA"/>
    <property type="match status" value="1"/>
</dbReference>
<evidence type="ECO:0000256" key="2">
    <source>
        <dbReference type="ARBA" id="ARBA00049244"/>
    </source>
</evidence>
<protein>
    <recommendedName>
        <fullName evidence="3">DNA polymerase III subunit gamma/tau</fullName>
        <ecNumber evidence="3">2.7.7.7</ecNumber>
    </recommendedName>
</protein>
<dbReference type="Pfam" id="PF13177">
    <property type="entry name" value="DNA_pol3_delta2"/>
    <property type="match status" value="1"/>
</dbReference>
<keyword evidence="3" id="KW-0067">ATP-binding</keyword>
<proteinExistence type="inferred from homology"/>
<dbReference type="PANTHER" id="PTHR11669:SF0">
    <property type="entry name" value="PROTEIN STICHEL-LIKE 2"/>
    <property type="match status" value="1"/>
</dbReference>
<evidence type="ECO:0000259" key="4">
    <source>
        <dbReference type="SMART" id="SM00382"/>
    </source>
</evidence>
<dbReference type="InterPro" id="IPR012763">
    <property type="entry name" value="DNA_pol_III_sug/sutau_N"/>
</dbReference>
<dbReference type="Gene3D" id="1.10.8.60">
    <property type="match status" value="1"/>
</dbReference>
<dbReference type="EC" id="2.7.7.7" evidence="3"/>
<keyword evidence="3" id="KW-0808">Transferase</keyword>
<reference evidence="6" key="1">
    <citation type="submission" date="2017-09" db="EMBL/GenBank/DDBJ databases">
        <title>Depth-based differentiation of microbial function through sediment-hosted aquifers and enrichment of novel symbionts in the deep terrestrial subsurface.</title>
        <authorList>
            <person name="Probst A.J."/>
            <person name="Ladd B."/>
            <person name="Jarett J.K."/>
            <person name="Geller-Mcgrath D.E."/>
            <person name="Sieber C.M.K."/>
            <person name="Emerson J.B."/>
            <person name="Anantharaman K."/>
            <person name="Thomas B.C."/>
            <person name="Malmstrom R."/>
            <person name="Stieglmeier M."/>
            <person name="Klingl A."/>
            <person name="Woyke T."/>
            <person name="Ryan C.M."/>
            <person name="Banfield J.F."/>
        </authorList>
    </citation>
    <scope>NUCLEOTIDE SEQUENCE [LARGE SCALE GENOMIC DNA]</scope>
</reference>
<comment type="similarity">
    <text evidence="3">Belongs to the DnaX/STICHEL family.</text>
</comment>
<keyword evidence="3" id="KW-0547">Nucleotide-binding</keyword>
<keyword evidence="3" id="KW-0235">DNA replication</keyword>
<keyword evidence="3" id="KW-0548">Nucleotidyltransferase</keyword>
<dbReference type="PANTHER" id="PTHR11669">
    <property type="entry name" value="REPLICATION FACTOR C / DNA POLYMERASE III GAMMA-TAU SUBUNIT"/>
    <property type="match status" value="1"/>
</dbReference>
<accession>A0A2M8KVD7</accession>
<evidence type="ECO:0000256" key="1">
    <source>
        <dbReference type="ARBA" id="ARBA00022932"/>
    </source>
</evidence>
<feature type="domain" description="AAA+ ATPase" evidence="4">
    <location>
        <begin position="33"/>
        <end position="181"/>
    </location>
</feature>
<comment type="function">
    <text evidence="3">DNA polymerase III is a complex, multichain enzyme responsible for most of the replicative synthesis in bacteria. This DNA polymerase also exhibits 3' to 5' exonuclease activity.</text>
</comment>
<dbReference type="SMART" id="SM00382">
    <property type="entry name" value="AAA"/>
    <property type="match status" value="1"/>
</dbReference>
<evidence type="ECO:0000256" key="3">
    <source>
        <dbReference type="RuleBase" id="RU364063"/>
    </source>
</evidence>
<dbReference type="InterPro" id="IPR003593">
    <property type="entry name" value="AAA+_ATPase"/>
</dbReference>
<evidence type="ECO:0000313" key="5">
    <source>
        <dbReference type="EMBL" id="PJE63870.1"/>
    </source>
</evidence>
<dbReference type="GO" id="GO:0005524">
    <property type="term" value="F:ATP binding"/>
    <property type="evidence" value="ECO:0007669"/>
    <property type="project" value="UniProtKB-KW"/>
</dbReference>
<comment type="subunit">
    <text evidence="3">DNA polymerase III contains a core (composed of alpha, epsilon and theta chains) that associates with a tau subunit. This core dimerizes to form the POLIII' complex. PolIII' associates with the gamma complex (composed of gamma, delta, delta', psi and chi chains) and with the beta chain to form the complete DNA polymerase III complex.</text>
</comment>
<dbReference type="Gene3D" id="3.40.50.300">
    <property type="entry name" value="P-loop containing nucleotide triphosphate hydrolases"/>
    <property type="match status" value="1"/>
</dbReference>
<comment type="catalytic activity">
    <reaction evidence="2 3">
        <text>DNA(n) + a 2'-deoxyribonucleoside 5'-triphosphate = DNA(n+1) + diphosphate</text>
        <dbReference type="Rhea" id="RHEA:22508"/>
        <dbReference type="Rhea" id="RHEA-COMP:17339"/>
        <dbReference type="Rhea" id="RHEA-COMP:17340"/>
        <dbReference type="ChEBI" id="CHEBI:33019"/>
        <dbReference type="ChEBI" id="CHEBI:61560"/>
        <dbReference type="ChEBI" id="CHEBI:173112"/>
        <dbReference type="EC" id="2.7.7.7"/>
    </reaction>
</comment>
<gene>
    <name evidence="3 5" type="primary">dnaX</name>
    <name evidence="5" type="ORF">COU89_00955</name>
</gene>
<dbReference type="EMBL" id="PFEE01000021">
    <property type="protein sequence ID" value="PJE63870.1"/>
    <property type="molecule type" value="Genomic_DNA"/>
</dbReference>
<dbReference type="GO" id="GO:0003887">
    <property type="term" value="F:DNA-directed DNA polymerase activity"/>
    <property type="evidence" value="ECO:0007669"/>
    <property type="project" value="UniProtKB-KW"/>
</dbReference>
<dbReference type="AlphaFoldDB" id="A0A2M8KVD7"/>
<keyword evidence="1 3" id="KW-0239">DNA-directed DNA polymerase</keyword>
<sequence>MYYREYRPQTLQDIDNEKRKALMTQLLSHPQHIPHAFLFSGSKGTGKTSTARIIAKVLNCERNMFADKKSKQVVDACGTCDTCKAISAGSFLDVHELDGASNRGVDDVRALREEVKFAPVQGRYKLYIIDEAHMLTKEAFNALLKTLEEPPRHVVFILATTEEEKIPDTIMSRCIPITFNRATHEELLVSLERIAKGEGLRLSKEAFLLIAKAARGSFRDGAKLLEMAVQGTDNSIEAITAMLETQGKKGSTELLTALLAHDEKKAITWLSAFEKRGGSAKLLMESLFDELHELLLAKNELETASVVSKAVLDKTSKADIAGLTKKLINCYAQTKYSPIEILPLMIAVSSFCEDKKSRS</sequence>
<dbReference type="NCBIfam" id="TIGR02397">
    <property type="entry name" value="dnaX_nterm"/>
    <property type="match status" value="1"/>
</dbReference>
<dbReference type="GO" id="GO:0009360">
    <property type="term" value="C:DNA polymerase III complex"/>
    <property type="evidence" value="ECO:0007669"/>
    <property type="project" value="InterPro"/>
</dbReference>